<organism evidence="1 2">
    <name type="scientific">Arctium lappa</name>
    <name type="common">Greater burdock</name>
    <name type="synonym">Lappa major</name>
    <dbReference type="NCBI Taxonomy" id="4217"/>
    <lineage>
        <taxon>Eukaryota</taxon>
        <taxon>Viridiplantae</taxon>
        <taxon>Streptophyta</taxon>
        <taxon>Embryophyta</taxon>
        <taxon>Tracheophyta</taxon>
        <taxon>Spermatophyta</taxon>
        <taxon>Magnoliopsida</taxon>
        <taxon>eudicotyledons</taxon>
        <taxon>Gunneridae</taxon>
        <taxon>Pentapetalae</taxon>
        <taxon>asterids</taxon>
        <taxon>campanulids</taxon>
        <taxon>Asterales</taxon>
        <taxon>Asteraceae</taxon>
        <taxon>Carduoideae</taxon>
        <taxon>Cardueae</taxon>
        <taxon>Arctiinae</taxon>
        <taxon>Arctium</taxon>
    </lineage>
</organism>
<gene>
    <name evidence="1" type="ORF">L6452_02617</name>
</gene>
<keyword evidence="2" id="KW-1185">Reference proteome</keyword>
<evidence type="ECO:0000313" key="1">
    <source>
        <dbReference type="EMBL" id="KAI3771453.1"/>
    </source>
</evidence>
<name>A0ACB9FKY3_ARCLA</name>
<accession>A0ACB9FKY3</accession>
<comment type="caution">
    <text evidence="1">The sequence shown here is derived from an EMBL/GenBank/DDBJ whole genome shotgun (WGS) entry which is preliminary data.</text>
</comment>
<reference evidence="1 2" key="2">
    <citation type="journal article" date="2022" name="Mol. Ecol. Resour.">
        <title>The genomes of chicory, endive, great burdock and yacon provide insights into Asteraceae paleo-polyploidization history and plant inulin production.</title>
        <authorList>
            <person name="Fan W."/>
            <person name="Wang S."/>
            <person name="Wang H."/>
            <person name="Wang A."/>
            <person name="Jiang F."/>
            <person name="Liu H."/>
            <person name="Zhao H."/>
            <person name="Xu D."/>
            <person name="Zhang Y."/>
        </authorList>
    </citation>
    <scope>NUCLEOTIDE SEQUENCE [LARGE SCALE GENOMIC DNA]</scope>
    <source>
        <strain evidence="2">cv. Niubang</strain>
    </source>
</reference>
<proteinExistence type="predicted"/>
<sequence>MSPRTIKQEEDSGSPLADDDAFKVNHLSNRVERLSERVDALKNVSVVSLLERVDTLKNISIANAVDLKTIATTSNSGATQTQLNTLAEAIKANTEAIKCLVDIGNKKTAKHAPSSTTSEELLTTLCSKIKEMVMAEIDKLGDSLLNKVNLISDKFTTSANTAAESIKKNMALMRFKYDLEVNKATLVAGDIIDMIENSVKTNLKPKVAPLSAVPLRLESGSHQQRQITEPSTTKAAIHPSEVIPVLCLRVRLEAEVPSELAKFNTFTDSDSMLEATPTLVHARDEEVIVAPNIHPLMQEEVRRRFWGMAQDKIKVFSIVKRKDGNRYVFTDANLVNLCPYDLPQLHAFTEQRLGTQKEITIANSVIKEFMREKVKYYSKIDFQIALELGVDKLVITTLDDTLPKIEAVPTNSVIVKPMLEFVFKDDYDVKKIYKPDNAHKYSSNTLVNFKRTIRRRIGTVRVQEGPTLQIIEEIDATLKFRDLILTMHKTITNRFNRSCIRFPQVISFVNPFVLQFYNEIYSTEVL</sequence>
<protein>
    <submittedName>
        <fullName evidence="1">Uncharacterized protein</fullName>
    </submittedName>
</protein>
<reference evidence="2" key="1">
    <citation type="journal article" date="2022" name="Mol. Ecol. Resour.">
        <title>The genomes of chicory, endive, great burdock and yacon provide insights into Asteraceae palaeo-polyploidization history and plant inulin production.</title>
        <authorList>
            <person name="Fan W."/>
            <person name="Wang S."/>
            <person name="Wang H."/>
            <person name="Wang A."/>
            <person name="Jiang F."/>
            <person name="Liu H."/>
            <person name="Zhao H."/>
            <person name="Xu D."/>
            <person name="Zhang Y."/>
        </authorList>
    </citation>
    <scope>NUCLEOTIDE SEQUENCE [LARGE SCALE GENOMIC DNA]</scope>
    <source>
        <strain evidence="2">cv. Niubang</strain>
    </source>
</reference>
<evidence type="ECO:0000313" key="2">
    <source>
        <dbReference type="Proteomes" id="UP001055879"/>
    </source>
</evidence>
<dbReference type="EMBL" id="CM042047">
    <property type="protein sequence ID" value="KAI3771453.1"/>
    <property type="molecule type" value="Genomic_DNA"/>
</dbReference>
<dbReference type="Proteomes" id="UP001055879">
    <property type="component" value="Linkage Group LG01"/>
</dbReference>